<sequence length="150" mass="17089">MDAPWRSSWPSLVQLNKHYDRRGQYDIALNKIDEAISHTLTVIDLYSVKHVAALADEARSMDLAGRYLNSECVVQMLQADQVGLAEKTVVLFIKDGDQHNNLHDMQCMWIVGDAVGTICRCYMKLHDYPTIFSIEGNDEISKLPHAQRKK</sequence>
<name>A0A1D6N941_MAIZE</name>
<dbReference type="GO" id="GO:0006508">
    <property type="term" value="P:proteolysis"/>
    <property type="evidence" value="ECO:0007669"/>
    <property type="project" value="UniProtKB-KW"/>
</dbReference>
<accession>A0A1D6N941</accession>
<dbReference type="PANTHER" id="PTHR22767:SF2">
    <property type="entry name" value="N(ALPHA)-ACETYLTRANSFERASE 15_16, ISOFORM A"/>
    <property type="match status" value="1"/>
</dbReference>
<reference evidence="3" key="1">
    <citation type="submission" date="2015-12" db="EMBL/GenBank/DDBJ databases">
        <title>Update maize B73 reference genome by single molecule sequencing technologies.</title>
        <authorList>
            <consortium name="Maize Genome Sequencing Project"/>
            <person name="Ware D."/>
        </authorList>
    </citation>
    <scope>NUCLEOTIDE SEQUENCE [LARGE SCALE GENOMIC DNA]</scope>
    <source>
        <tissue evidence="3">Seedling</tissue>
    </source>
</reference>
<gene>
    <name evidence="3" type="ORF">ZEAMMB73_Zm00001d043126</name>
</gene>
<keyword evidence="1" id="KW-0677">Repeat</keyword>
<evidence type="ECO:0000313" key="3">
    <source>
        <dbReference type="EMBL" id="ONM37065.1"/>
    </source>
</evidence>
<dbReference type="GO" id="GO:0008233">
    <property type="term" value="F:peptidase activity"/>
    <property type="evidence" value="ECO:0007669"/>
    <property type="project" value="UniProtKB-KW"/>
</dbReference>
<dbReference type="AlphaFoldDB" id="A0A1D6N941"/>
<keyword evidence="2" id="KW-0802">TPR repeat</keyword>
<keyword evidence="3" id="KW-0378">Hydrolase</keyword>
<dbReference type="PANTHER" id="PTHR22767">
    <property type="entry name" value="N-TERMINAL ACETYLTRANSFERASE-RELATED"/>
    <property type="match status" value="1"/>
</dbReference>
<organism evidence="3">
    <name type="scientific">Zea mays</name>
    <name type="common">Maize</name>
    <dbReference type="NCBI Taxonomy" id="4577"/>
    <lineage>
        <taxon>Eukaryota</taxon>
        <taxon>Viridiplantae</taxon>
        <taxon>Streptophyta</taxon>
        <taxon>Embryophyta</taxon>
        <taxon>Tracheophyta</taxon>
        <taxon>Spermatophyta</taxon>
        <taxon>Magnoliopsida</taxon>
        <taxon>Liliopsida</taxon>
        <taxon>Poales</taxon>
        <taxon>Poaceae</taxon>
        <taxon>PACMAD clade</taxon>
        <taxon>Panicoideae</taxon>
        <taxon>Andropogonodae</taxon>
        <taxon>Andropogoneae</taxon>
        <taxon>Tripsacinae</taxon>
        <taxon>Zea</taxon>
    </lineage>
</organism>
<dbReference type="InterPro" id="IPR021183">
    <property type="entry name" value="NatA_aux_su"/>
</dbReference>
<dbReference type="EMBL" id="CM007649">
    <property type="protein sequence ID" value="ONM37065.1"/>
    <property type="molecule type" value="Genomic_DNA"/>
</dbReference>
<dbReference type="Pfam" id="PF12569">
    <property type="entry name" value="NatA_aux_su"/>
    <property type="match status" value="1"/>
</dbReference>
<evidence type="ECO:0000256" key="1">
    <source>
        <dbReference type="ARBA" id="ARBA00022737"/>
    </source>
</evidence>
<protein>
    <submittedName>
        <fullName evidence="3">Ulp1 protease family C-terminal catalytic domain containing protein expressed</fullName>
    </submittedName>
</protein>
<evidence type="ECO:0000256" key="2">
    <source>
        <dbReference type="ARBA" id="ARBA00022803"/>
    </source>
</evidence>
<keyword evidence="3" id="KW-0645">Protease</keyword>
<dbReference type="GO" id="GO:0005737">
    <property type="term" value="C:cytoplasm"/>
    <property type="evidence" value="ECO:0007669"/>
    <property type="project" value="UniProtKB-ARBA"/>
</dbReference>
<dbReference type="Gene3D" id="1.25.40.1040">
    <property type="match status" value="1"/>
</dbReference>
<proteinExistence type="predicted"/>